<reference evidence="1" key="1">
    <citation type="submission" date="2020-05" db="EMBL/GenBank/DDBJ databases">
        <authorList>
            <person name="Chiriac C."/>
            <person name="Salcher M."/>
            <person name="Ghai R."/>
            <person name="Kavagutti S V."/>
        </authorList>
    </citation>
    <scope>NUCLEOTIDE SEQUENCE</scope>
</reference>
<dbReference type="EMBL" id="CAFBLR010000289">
    <property type="protein sequence ID" value="CAB4886435.1"/>
    <property type="molecule type" value="Genomic_DNA"/>
</dbReference>
<gene>
    <name evidence="1" type="ORF">UFOPK3417_02031</name>
</gene>
<protein>
    <submittedName>
        <fullName evidence="1">Unannotated protein</fullName>
    </submittedName>
</protein>
<sequence>MATNTGSHFQKRHNWLIRMPMRKSTLPSAPTSAEYRPLFIAAIAHLH</sequence>
<accession>A0A6J7EZ29</accession>
<dbReference type="AlphaFoldDB" id="A0A6J7EZ29"/>
<evidence type="ECO:0000313" key="1">
    <source>
        <dbReference type="EMBL" id="CAB4886435.1"/>
    </source>
</evidence>
<proteinExistence type="predicted"/>
<name>A0A6J7EZ29_9ZZZZ</name>
<organism evidence="1">
    <name type="scientific">freshwater metagenome</name>
    <dbReference type="NCBI Taxonomy" id="449393"/>
    <lineage>
        <taxon>unclassified sequences</taxon>
        <taxon>metagenomes</taxon>
        <taxon>ecological metagenomes</taxon>
    </lineage>
</organism>